<evidence type="ECO:0000313" key="2">
    <source>
        <dbReference type="Proteomes" id="UP000692954"/>
    </source>
</evidence>
<name>A0A8S1PPN7_9CILI</name>
<gene>
    <name evidence="1" type="ORF">PSON_ATCC_30995.1.T0830206</name>
</gene>
<evidence type="ECO:0000313" key="1">
    <source>
        <dbReference type="EMBL" id="CAD8105135.1"/>
    </source>
</evidence>
<accession>A0A8S1PPN7</accession>
<reference evidence="1" key="1">
    <citation type="submission" date="2021-01" db="EMBL/GenBank/DDBJ databases">
        <authorList>
            <consortium name="Genoscope - CEA"/>
            <person name="William W."/>
        </authorList>
    </citation>
    <scope>NUCLEOTIDE SEQUENCE</scope>
</reference>
<protein>
    <submittedName>
        <fullName evidence="1">Uncharacterized protein</fullName>
    </submittedName>
</protein>
<sequence length="105" mass="12839">MVNRQRRWHCFKGEFEAIGIFYRDHKQFKSYYVFDLQMHLNTKLVQLLLKTKNNNKKELQKQKCFEAIKSILEHLLKLNLKILIKNLSIMLLIIQIKQYKILLYL</sequence>
<dbReference type="AlphaFoldDB" id="A0A8S1PPN7"/>
<keyword evidence="2" id="KW-1185">Reference proteome</keyword>
<proteinExistence type="predicted"/>
<dbReference type="EMBL" id="CAJJDN010000083">
    <property type="protein sequence ID" value="CAD8105135.1"/>
    <property type="molecule type" value="Genomic_DNA"/>
</dbReference>
<organism evidence="1 2">
    <name type="scientific">Paramecium sonneborni</name>
    <dbReference type="NCBI Taxonomy" id="65129"/>
    <lineage>
        <taxon>Eukaryota</taxon>
        <taxon>Sar</taxon>
        <taxon>Alveolata</taxon>
        <taxon>Ciliophora</taxon>
        <taxon>Intramacronucleata</taxon>
        <taxon>Oligohymenophorea</taxon>
        <taxon>Peniculida</taxon>
        <taxon>Parameciidae</taxon>
        <taxon>Paramecium</taxon>
    </lineage>
</organism>
<comment type="caution">
    <text evidence="1">The sequence shown here is derived from an EMBL/GenBank/DDBJ whole genome shotgun (WGS) entry which is preliminary data.</text>
</comment>
<dbReference type="Proteomes" id="UP000692954">
    <property type="component" value="Unassembled WGS sequence"/>
</dbReference>